<dbReference type="InterPro" id="IPR001223">
    <property type="entry name" value="Glyco_hydro18_cat"/>
</dbReference>
<feature type="disulfide bond" evidence="4">
    <location>
        <begin position="87"/>
        <end position="99"/>
    </location>
</feature>
<accession>A0A1V6RLY8</accession>
<dbReference type="Pfam" id="PF00704">
    <property type="entry name" value="Glyco_hydro_18"/>
    <property type="match status" value="1"/>
</dbReference>
<feature type="domain" description="Chitin-binding type-1" evidence="5">
    <location>
        <begin position="73"/>
        <end position="118"/>
    </location>
</feature>
<dbReference type="AlphaFoldDB" id="A0A1V6RLY8"/>
<reference evidence="8" key="1">
    <citation type="journal article" date="2017" name="Nat. Microbiol.">
        <title>Global analysis of biosynthetic gene clusters reveals vast potential of secondary metabolite production in Penicillium species.</title>
        <authorList>
            <person name="Nielsen J.C."/>
            <person name="Grijseels S."/>
            <person name="Prigent S."/>
            <person name="Ji B."/>
            <person name="Dainat J."/>
            <person name="Nielsen K.F."/>
            <person name="Frisvad J.C."/>
            <person name="Workman M."/>
            <person name="Nielsen J."/>
        </authorList>
    </citation>
    <scope>NUCLEOTIDE SEQUENCE [LARGE SCALE GENOMIC DNA]</scope>
    <source>
        <strain evidence="8">IBT 29525</strain>
    </source>
</reference>
<evidence type="ECO:0000313" key="8">
    <source>
        <dbReference type="Proteomes" id="UP000191612"/>
    </source>
</evidence>
<evidence type="ECO:0000256" key="1">
    <source>
        <dbReference type="ARBA" id="ARBA00022669"/>
    </source>
</evidence>
<evidence type="ECO:0000313" key="7">
    <source>
        <dbReference type="EMBL" id="OQE02646.1"/>
    </source>
</evidence>
<proteinExistence type="predicted"/>
<keyword evidence="2" id="KW-0843">Virulence</keyword>
<feature type="disulfide bond" evidence="4">
    <location>
        <begin position="92"/>
        <end position="106"/>
    </location>
</feature>
<dbReference type="EMBL" id="MDYO01000002">
    <property type="protein sequence ID" value="OQE02646.1"/>
    <property type="molecule type" value="Genomic_DNA"/>
</dbReference>
<sequence>MSPSKGFFGDSDLVNYYTNLSHFVRRDGGRSCTKDKPCSNGACCGSFYGTSTGTCGYGETFCGTDCTSNCDAKPTCGKDANPVGKTCPLNVCCSEFGFCGSTDQFCDADLGCQSNCGHPDPPPGKADKSVLKNKVIGYYESWYALKDCHQFPPSAIPVEGLTHVNFAFAYIDPNSYDVVPMSSDTPAELFTQTADVRTLKSGNGDLEVFVSIGGWTFSDNKTETQPVFGDIASCE</sequence>
<dbReference type="PANTHER" id="PTHR47849">
    <property type="entry name" value="CHITIN-BINDING LECTIN 1"/>
    <property type="match status" value="1"/>
</dbReference>
<evidence type="ECO:0000259" key="6">
    <source>
        <dbReference type="PROSITE" id="PS51910"/>
    </source>
</evidence>
<keyword evidence="8" id="KW-1185">Reference proteome</keyword>
<feature type="disulfide bond" evidence="4">
    <location>
        <begin position="112"/>
        <end position="116"/>
    </location>
</feature>
<dbReference type="SUPFAM" id="SSF57016">
    <property type="entry name" value="Plant lectins/antimicrobial peptides"/>
    <property type="match status" value="1"/>
</dbReference>
<comment type="caution">
    <text evidence="4">Lacks conserved residue(s) required for the propagation of feature annotation.</text>
</comment>
<feature type="domain" description="GH18" evidence="6">
    <location>
        <begin position="133"/>
        <end position="235"/>
    </location>
</feature>
<dbReference type="Pfam" id="PF00187">
    <property type="entry name" value="Chitin_bind_1"/>
    <property type="match status" value="1"/>
</dbReference>
<dbReference type="SUPFAM" id="SSF51445">
    <property type="entry name" value="(Trans)glycosidases"/>
    <property type="match status" value="1"/>
</dbReference>
<gene>
    <name evidence="7" type="ORF">PENSOL_c002G06554</name>
</gene>
<dbReference type="PROSITE" id="PS51910">
    <property type="entry name" value="GH18_2"/>
    <property type="match status" value="1"/>
</dbReference>
<dbReference type="InterPro" id="IPR001002">
    <property type="entry name" value="Chitin-bd_1"/>
</dbReference>
<dbReference type="GO" id="GO:0005975">
    <property type="term" value="P:carbohydrate metabolic process"/>
    <property type="evidence" value="ECO:0007669"/>
    <property type="project" value="InterPro"/>
</dbReference>
<protein>
    <submittedName>
        <fullName evidence="7">Uncharacterized protein</fullName>
    </submittedName>
</protein>
<dbReference type="Gene3D" id="3.20.20.80">
    <property type="entry name" value="Glycosidases"/>
    <property type="match status" value="1"/>
</dbReference>
<dbReference type="STRING" id="60172.A0A1V6RLY8"/>
<keyword evidence="3 4" id="KW-1015">Disulfide bond</keyword>
<comment type="caution">
    <text evidence="7">The sequence shown here is derived from an EMBL/GenBank/DDBJ whole genome shotgun (WGS) entry which is preliminary data.</text>
</comment>
<keyword evidence="1 4" id="KW-0147">Chitin-binding</keyword>
<dbReference type="SMART" id="SM00270">
    <property type="entry name" value="ChtBD1"/>
    <property type="match status" value="2"/>
</dbReference>
<evidence type="ECO:0000259" key="5">
    <source>
        <dbReference type="PROSITE" id="PS50941"/>
    </source>
</evidence>
<dbReference type="InterPro" id="IPR036861">
    <property type="entry name" value="Endochitinase-like_sf"/>
</dbReference>
<dbReference type="CDD" id="cd00035">
    <property type="entry name" value="ChtBD1"/>
    <property type="match status" value="1"/>
</dbReference>
<dbReference type="InterPro" id="IPR017853">
    <property type="entry name" value="GH"/>
</dbReference>
<dbReference type="GO" id="GO:0008061">
    <property type="term" value="F:chitin binding"/>
    <property type="evidence" value="ECO:0007669"/>
    <property type="project" value="UniProtKB-UniRule"/>
</dbReference>
<evidence type="ECO:0000256" key="4">
    <source>
        <dbReference type="PROSITE-ProRule" id="PRU00261"/>
    </source>
</evidence>
<dbReference type="PROSITE" id="PS50941">
    <property type="entry name" value="CHIT_BIND_I_2"/>
    <property type="match status" value="1"/>
</dbReference>
<dbReference type="InterPro" id="IPR018371">
    <property type="entry name" value="Chitin-binding_1_CS"/>
</dbReference>
<dbReference type="Gene3D" id="3.30.60.10">
    <property type="entry name" value="Endochitinase-like"/>
    <property type="match status" value="1"/>
</dbReference>
<dbReference type="Proteomes" id="UP000191612">
    <property type="component" value="Unassembled WGS sequence"/>
</dbReference>
<name>A0A1V6RLY8_9EURO</name>
<organism evidence="7 8">
    <name type="scientific">Penicillium solitum</name>
    <dbReference type="NCBI Taxonomy" id="60172"/>
    <lineage>
        <taxon>Eukaryota</taxon>
        <taxon>Fungi</taxon>
        <taxon>Dikarya</taxon>
        <taxon>Ascomycota</taxon>
        <taxon>Pezizomycotina</taxon>
        <taxon>Eurotiomycetes</taxon>
        <taxon>Eurotiomycetidae</taxon>
        <taxon>Eurotiales</taxon>
        <taxon>Aspergillaceae</taxon>
        <taxon>Penicillium</taxon>
    </lineage>
</organism>
<evidence type="ECO:0000256" key="3">
    <source>
        <dbReference type="ARBA" id="ARBA00023157"/>
    </source>
</evidence>
<dbReference type="PROSITE" id="PS00026">
    <property type="entry name" value="CHIT_BIND_I_1"/>
    <property type="match status" value="1"/>
</dbReference>
<evidence type="ECO:0000256" key="2">
    <source>
        <dbReference type="ARBA" id="ARBA00023026"/>
    </source>
</evidence>